<evidence type="ECO:0000256" key="5">
    <source>
        <dbReference type="ARBA" id="ARBA00022777"/>
    </source>
</evidence>
<evidence type="ECO:0000256" key="8">
    <source>
        <dbReference type="PROSITE-ProRule" id="PRU10141"/>
    </source>
</evidence>
<keyword evidence="5" id="KW-0418">Kinase</keyword>
<dbReference type="PANTHER" id="PTHR24349">
    <property type="entry name" value="SERINE/THREONINE-PROTEIN KINASE"/>
    <property type="match status" value="1"/>
</dbReference>
<evidence type="ECO:0000256" key="6">
    <source>
        <dbReference type="ARBA" id="ARBA00022840"/>
    </source>
</evidence>
<dbReference type="InterPro" id="IPR008271">
    <property type="entry name" value="Ser/Thr_kinase_AS"/>
</dbReference>
<feature type="domain" description="Cyclic nucleotide-binding" evidence="10">
    <location>
        <begin position="642"/>
        <end position="743"/>
    </location>
</feature>
<keyword evidence="7" id="KW-0142">cGMP-binding</keyword>
<dbReference type="SMART" id="SM00220">
    <property type="entry name" value="S_TKc"/>
    <property type="match status" value="1"/>
</dbReference>
<dbReference type="InterPro" id="IPR000595">
    <property type="entry name" value="cNMP-bd_dom"/>
</dbReference>
<dbReference type="Pfam" id="PF00069">
    <property type="entry name" value="Pkinase"/>
    <property type="match status" value="1"/>
</dbReference>
<feature type="binding site" evidence="8">
    <location>
        <position position="145"/>
    </location>
    <ligand>
        <name>ATP</name>
        <dbReference type="ChEBI" id="CHEBI:30616"/>
    </ligand>
</feature>
<keyword evidence="1" id="KW-0723">Serine/threonine-protein kinase</keyword>
<dbReference type="SMART" id="SM00100">
    <property type="entry name" value="cNMP"/>
    <property type="match status" value="1"/>
</dbReference>
<dbReference type="EMBL" id="HBHK01022764">
    <property type="protein sequence ID" value="CAD9700894.1"/>
    <property type="molecule type" value="Transcribed_RNA"/>
</dbReference>
<organism evidence="11">
    <name type="scientific">Mucochytrium quahogii</name>
    <dbReference type="NCBI Taxonomy" id="96639"/>
    <lineage>
        <taxon>Eukaryota</taxon>
        <taxon>Sar</taxon>
        <taxon>Stramenopiles</taxon>
        <taxon>Bigyra</taxon>
        <taxon>Labyrinthulomycetes</taxon>
        <taxon>Thraustochytrida</taxon>
        <taxon>Thraustochytriidae</taxon>
        <taxon>Mucochytrium</taxon>
    </lineage>
</organism>
<keyword evidence="4 8" id="KW-0547">Nucleotide-binding</keyword>
<evidence type="ECO:0000256" key="4">
    <source>
        <dbReference type="ARBA" id="ARBA00022741"/>
    </source>
</evidence>
<dbReference type="SUPFAM" id="SSF51206">
    <property type="entry name" value="cAMP-binding domain-like"/>
    <property type="match status" value="2"/>
</dbReference>
<evidence type="ECO:0000256" key="3">
    <source>
        <dbReference type="ARBA" id="ARBA00022679"/>
    </source>
</evidence>
<dbReference type="InterPro" id="IPR011009">
    <property type="entry name" value="Kinase-like_dom_sf"/>
</dbReference>
<sequence length="797" mass="88154">MKFFFGNVATRLKLLGKRGYVLGQRGGVQAGAKSHKGVKAMGLIAGACVLVAAGNTATNASDARAVVGLKEKKRTLAISDEASLLAEKVSLVDLNKRYKLVGDSGEEISGAFQDSKALRESMLGTGAYGKVVRAKDQTGRMVAVKIINRKRMAWNSLAVEIEALRRSRQHPYVNELLEVVYCEELDSYFLVSEFCNGGELFDRLIMNGPYKENVAKELVLRICSALSHIHACGYAHMDLKPENLLFKTASKDGLDIRLIDFGMTKRLDNFHDNGVTTLSKGIGTTPYLSPEVLVHLDEGNLDLRRKGKSVGKPKYFDLTSDPRACDMWALGVITYILLLGCHPFDRNGNATDQVIANRALRGSLGDEPSDDAKNPRFTYDVHKGRLRLSTEAKDLISRLLDPNPATRLRSDQVLEHPWIKASVTSEDSTSEAVQLDAEQDVVSLSILAASLAHKLVMDGVLERDARFIEKGKFEGRDAFLKMSYNIFASDQFAELVKHAGGSTPTIKTYDDYKQCIKDSHMVRCKTGKAVFESGDEVEGVYVIISGQVQVEYDSKDGSKPRIVATLLPGGMFGETAILDGRDRRNATVRCTKDTQMVFWSRGDVVRALVGTTDLSSGLEEHIHARQNRRARMLLETIDPSILTAKEYHSGDELYPEHNNSDELFILQHGVVDEFASTLDEFDFSLNRMFRMFSSKEDIFVQRCNSGSILGTEAVLGGKRVTSAICASDSRLIAVNTDDLKRLLTDEPSLHNNLLRLSRRHEERKLLAVRTNPASLDTNAGASKTFPSFLESVVSSYF</sequence>
<dbReference type="GO" id="GO:0004674">
    <property type="term" value="F:protein serine/threonine kinase activity"/>
    <property type="evidence" value="ECO:0007669"/>
    <property type="project" value="UniProtKB-KW"/>
</dbReference>
<dbReference type="AlphaFoldDB" id="A0A7S2SI81"/>
<evidence type="ECO:0000259" key="10">
    <source>
        <dbReference type="PROSITE" id="PS50042"/>
    </source>
</evidence>
<dbReference type="PROSITE" id="PS00107">
    <property type="entry name" value="PROTEIN_KINASE_ATP"/>
    <property type="match status" value="1"/>
</dbReference>
<evidence type="ECO:0000313" key="11">
    <source>
        <dbReference type="EMBL" id="CAD9700894.1"/>
    </source>
</evidence>
<evidence type="ECO:0000256" key="7">
    <source>
        <dbReference type="ARBA" id="ARBA00022992"/>
    </source>
</evidence>
<dbReference type="InterPro" id="IPR018490">
    <property type="entry name" value="cNMP-bd_dom_sf"/>
</dbReference>
<protein>
    <recommendedName>
        <fullName evidence="12">cGMP-dependent protein kinase</fullName>
    </recommendedName>
</protein>
<dbReference type="InterPro" id="IPR050205">
    <property type="entry name" value="CDPK_Ser/Thr_kinases"/>
</dbReference>
<dbReference type="InterPro" id="IPR017441">
    <property type="entry name" value="Protein_kinase_ATP_BS"/>
</dbReference>
<dbReference type="CDD" id="cd00038">
    <property type="entry name" value="CAP_ED"/>
    <property type="match status" value="2"/>
</dbReference>
<feature type="domain" description="Protein kinase" evidence="9">
    <location>
        <begin position="117"/>
        <end position="419"/>
    </location>
</feature>
<dbReference type="SUPFAM" id="SSF56112">
    <property type="entry name" value="Protein kinase-like (PK-like)"/>
    <property type="match status" value="1"/>
</dbReference>
<evidence type="ECO:0000259" key="9">
    <source>
        <dbReference type="PROSITE" id="PS50011"/>
    </source>
</evidence>
<name>A0A7S2SI81_9STRA</name>
<evidence type="ECO:0000256" key="2">
    <source>
        <dbReference type="ARBA" id="ARBA00022535"/>
    </source>
</evidence>
<dbReference type="Gene3D" id="1.10.510.10">
    <property type="entry name" value="Transferase(Phosphotransferase) domain 1"/>
    <property type="match status" value="1"/>
</dbReference>
<keyword evidence="6 8" id="KW-0067">ATP-binding</keyword>
<dbReference type="PROSITE" id="PS00108">
    <property type="entry name" value="PROTEIN_KINASE_ST"/>
    <property type="match status" value="1"/>
</dbReference>
<dbReference type="InterPro" id="IPR014710">
    <property type="entry name" value="RmlC-like_jellyroll"/>
</dbReference>
<dbReference type="PROSITE" id="PS50011">
    <property type="entry name" value="PROTEIN_KINASE_DOM"/>
    <property type="match status" value="1"/>
</dbReference>
<dbReference type="InterPro" id="IPR000719">
    <property type="entry name" value="Prot_kinase_dom"/>
</dbReference>
<dbReference type="GO" id="GO:0030553">
    <property type="term" value="F:cGMP binding"/>
    <property type="evidence" value="ECO:0007669"/>
    <property type="project" value="UniProtKB-KW"/>
</dbReference>
<keyword evidence="2" id="KW-0140">cGMP</keyword>
<dbReference type="Gene3D" id="2.60.120.10">
    <property type="entry name" value="Jelly Rolls"/>
    <property type="match status" value="2"/>
</dbReference>
<reference evidence="11" key="1">
    <citation type="submission" date="2021-01" db="EMBL/GenBank/DDBJ databases">
        <authorList>
            <person name="Corre E."/>
            <person name="Pelletier E."/>
            <person name="Niang G."/>
            <person name="Scheremetjew M."/>
            <person name="Finn R."/>
            <person name="Kale V."/>
            <person name="Holt S."/>
            <person name="Cochrane G."/>
            <person name="Meng A."/>
            <person name="Brown T."/>
            <person name="Cohen L."/>
        </authorList>
    </citation>
    <scope>NUCLEOTIDE SEQUENCE</scope>
    <source>
        <strain evidence="11">NY070348D</strain>
    </source>
</reference>
<dbReference type="GO" id="GO:0005524">
    <property type="term" value="F:ATP binding"/>
    <property type="evidence" value="ECO:0007669"/>
    <property type="project" value="UniProtKB-UniRule"/>
</dbReference>
<proteinExistence type="predicted"/>
<feature type="domain" description="Cyclic nucleotide-binding" evidence="10">
    <location>
        <begin position="527"/>
        <end position="625"/>
    </location>
</feature>
<dbReference type="PROSITE" id="PS50042">
    <property type="entry name" value="CNMP_BINDING_3"/>
    <property type="match status" value="2"/>
</dbReference>
<gene>
    <name evidence="11" type="ORF">QSP1433_LOCUS14391</name>
</gene>
<accession>A0A7S2SI81</accession>
<evidence type="ECO:0008006" key="12">
    <source>
        <dbReference type="Google" id="ProtNLM"/>
    </source>
</evidence>
<evidence type="ECO:0000256" key="1">
    <source>
        <dbReference type="ARBA" id="ARBA00022527"/>
    </source>
</evidence>
<keyword evidence="3" id="KW-0808">Transferase</keyword>
<dbReference type="Pfam" id="PF00027">
    <property type="entry name" value="cNMP_binding"/>
    <property type="match status" value="1"/>
</dbReference>